<evidence type="ECO:0000313" key="3">
    <source>
        <dbReference type="Proteomes" id="UP000649151"/>
    </source>
</evidence>
<comment type="caution">
    <text evidence="2">The sequence shown here is derived from an EMBL/GenBank/DDBJ whole genome shotgun (WGS) entry which is preliminary data.</text>
</comment>
<sequence length="262" mass="29817">MTTKVICFANNKGGSGKSTTCSNIAYALSLEGKKVLMIDGDMQLNLSLAFFPEDQVLEMAKSEKNLYYAIKKQDDLQGYIVHTEYENLDLIPSSTLMSSIEYELFTKWQRELILKNCLKTIRESNTYDYIFIDAPPTLGGWVMNIMCASDQLIIPVEASPWGLFGLANMFEFLNDVKKISPDLSLMGIAITKVDERKNYFKQTLATLRELEDVYTFQSYIRVDSSIEWAQDNSRPVIAYKKSSRSAKEYMALAQEVDFIGSR</sequence>
<dbReference type="InterPro" id="IPR025669">
    <property type="entry name" value="AAA_dom"/>
</dbReference>
<dbReference type="InterPro" id="IPR050678">
    <property type="entry name" value="DNA_Partitioning_ATPase"/>
</dbReference>
<organism evidence="2 3">
    <name type="scientific">Clostridium facile</name>
    <dbReference type="NCBI Taxonomy" id="2763035"/>
    <lineage>
        <taxon>Bacteria</taxon>
        <taxon>Bacillati</taxon>
        <taxon>Bacillota</taxon>
        <taxon>Clostridia</taxon>
        <taxon>Eubacteriales</taxon>
        <taxon>Clostridiaceae</taxon>
        <taxon>Clostridium</taxon>
    </lineage>
</organism>
<dbReference type="PANTHER" id="PTHR13696">
    <property type="entry name" value="P-LOOP CONTAINING NUCLEOSIDE TRIPHOSPHATE HYDROLASE"/>
    <property type="match status" value="1"/>
</dbReference>
<dbReference type="Pfam" id="PF13614">
    <property type="entry name" value="AAA_31"/>
    <property type="match status" value="1"/>
</dbReference>
<dbReference type="PANTHER" id="PTHR13696:SF99">
    <property type="entry name" value="COBYRINIC ACID AC-DIAMIDE SYNTHASE"/>
    <property type="match status" value="1"/>
</dbReference>
<dbReference type="RefSeq" id="WP_069987262.1">
    <property type="nucleotide sequence ID" value="NZ_JACOQK010000001.1"/>
</dbReference>
<dbReference type="Proteomes" id="UP000649151">
    <property type="component" value="Unassembled WGS sequence"/>
</dbReference>
<accession>A0ABR7IRN1</accession>
<gene>
    <name evidence="2" type="ORF">H8Z77_07140</name>
</gene>
<keyword evidence="3" id="KW-1185">Reference proteome</keyword>
<dbReference type="Gene3D" id="3.40.50.300">
    <property type="entry name" value="P-loop containing nucleotide triphosphate hydrolases"/>
    <property type="match status" value="1"/>
</dbReference>
<feature type="domain" description="AAA" evidence="1">
    <location>
        <begin position="3"/>
        <end position="178"/>
    </location>
</feature>
<reference evidence="2 3" key="1">
    <citation type="submission" date="2020-08" db="EMBL/GenBank/DDBJ databases">
        <title>Genome public.</title>
        <authorList>
            <person name="Liu C."/>
            <person name="Sun Q."/>
        </authorList>
    </citation>
    <scope>NUCLEOTIDE SEQUENCE [LARGE SCALE GENOMIC DNA]</scope>
    <source>
        <strain evidence="2 3">NSJ-27</strain>
    </source>
</reference>
<dbReference type="EMBL" id="JACOQK010000001">
    <property type="protein sequence ID" value="MBC5787791.1"/>
    <property type="molecule type" value="Genomic_DNA"/>
</dbReference>
<dbReference type="SUPFAM" id="SSF52540">
    <property type="entry name" value="P-loop containing nucleoside triphosphate hydrolases"/>
    <property type="match status" value="1"/>
</dbReference>
<dbReference type="InterPro" id="IPR027417">
    <property type="entry name" value="P-loop_NTPase"/>
</dbReference>
<name>A0ABR7IRN1_9CLOT</name>
<evidence type="ECO:0000313" key="2">
    <source>
        <dbReference type="EMBL" id="MBC5787791.1"/>
    </source>
</evidence>
<evidence type="ECO:0000259" key="1">
    <source>
        <dbReference type="Pfam" id="PF13614"/>
    </source>
</evidence>
<dbReference type="CDD" id="cd02042">
    <property type="entry name" value="ParAB_family"/>
    <property type="match status" value="1"/>
</dbReference>
<protein>
    <submittedName>
        <fullName evidence="2">ParA family protein</fullName>
    </submittedName>
</protein>
<proteinExistence type="predicted"/>